<sequence>MRSDPRDPDTPIDPTEPPQAANSHQPHRGGPGGSAPRVRLRGLPCEARSASRVCPIRVGLIEALKNPCYRVRRLLDLAKAWPEQQKLVVDHDTPTRTARQLEVDDIDRLVAAYAKGATVHELAERFGIHRSTVGRHLRARGVDTVPPGLCPADVPAAVELYRSGWTYAQIADKFDVGESTVRDHLHRAGVPKAERYGRTGRNLSKPSR</sequence>
<accession>A0ABW5GTT2</accession>
<comment type="caution">
    <text evidence="2">The sequence shown here is derived from an EMBL/GenBank/DDBJ whole genome shotgun (WGS) entry which is preliminary data.</text>
</comment>
<evidence type="ECO:0000256" key="1">
    <source>
        <dbReference type="SAM" id="MobiDB-lite"/>
    </source>
</evidence>
<evidence type="ECO:0000313" key="3">
    <source>
        <dbReference type="Proteomes" id="UP001597419"/>
    </source>
</evidence>
<organism evidence="2 3">
    <name type="scientific">Amycolatopsis samaneae</name>
    <dbReference type="NCBI Taxonomy" id="664691"/>
    <lineage>
        <taxon>Bacteria</taxon>
        <taxon>Bacillati</taxon>
        <taxon>Actinomycetota</taxon>
        <taxon>Actinomycetes</taxon>
        <taxon>Pseudonocardiales</taxon>
        <taxon>Pseudonocardiaceae</taxon>
        <taxon>Amycolatopsis</taxon>
    </lineage>
</organism>
<feature type="region of interest" description="Disordered" evidence="1">
    <location>
        <begin position="1"/>
        <end position="39"/>
    </location>
</feature>
<dbReference type="EMBL" id="JBHUKU010000025">
    <property type="protein sequence ID" value="MFD2464307.1"/>
    <property type="molecule type" value="Genomic_DNA"/>
</dbReference>
<reference evidence="3" key="1">
    <citation type="journal article" date="2019" name="Int. J. Syst. Evol. Microbiol.">
        <title>The Global Catalogue of Microorganisms (GCM) 10K type strain sequencing project: providing services to taxonomists for standard genome sequencing and annotation.</title>
        <authorList>
            <consortium name="The Broad Institute Genomics Platform"/>
            <consortium name="The Broad Institute Genome Sequencing Center for Infectious Disease"/>
            <person name="Wu L."/>
            <person name="Ma J."/>
        </authorList>
    </citation>
    <scope>NUCLEOTIDE SEQUENCE [LARGE SCALE GENOMIC DNA]</scope>
    <source>
        <strain evidence="3">CGMCC 4.7643</strain>
    </source>
</reference>
<dbReference type="Pfam" id="PF13384">
    <property type="entry name" value="HTH_23"/>
    <property type="match status" value="1"/>
</dbReference>
<dbReference type="SUPFAM" id="SSF46689">
    <property type="entry name" value="Homeodomain-like"/>
    <property type="match status" value="1"/>
</dbReference>
<keyword evidence="3" id="KW-1185">Reference proteome</keyword>
<gene>
    <name evidence="2" type="ORF">ACFSYJ_37215</name>
</gene>
<evidence type="ECO:0000313" key="2">
    <source>
        <dbReference type="EMBL" id="MFD2464307.1"/>
    </source>
</evidence>
<protein>
    <submittedName>
        <fullName evidence="2">Helix-turn-helix domain-containing protein</fullName>
    </submittedName>
</protein>
<dbReference type="InterPro" id="IPR009057">
    <property type="entry name" value="Homeodomain-like_sf"/>
</dbReference>
<dbReference type="Proteomes" id="UP001597419">
    <property type="component" value="Unassembled WGS sequence"/>
</dbReference>
<dbReference type="Gene3D" id="1.10.10.60">
    <property type="entry name" value="Homeodomain-like"/>
    <property type="match status" value="2"/>
</dbReference>
<name>A0ABW5GTT2_9PSEU</name>
<proteinExistence type="predicted"/>
<dbReference type="RefSeq" id="WP_378273140.1">
    <property type="nucleotide sequence ID" value="NZ_BAABHG010000017.1"/>
</dbReference>